<evidence type="ECO:0000313" key="1">
    <source>
        <dbReference type="EMBL" id="RNI07914.1"/>
    </source>
</evidence>
<organism evidence="2 3">
    <name type="scientific">Methanohalophilus halophilus</name>
    <dbReference type="NCBI Taxonomy" id="2177"/>
    <lineage>
        <taxon>Archaea</taxon>
        <taxon>Methanobacteriati</taxon>
        <taxon>Methanobacteriota</taxon>
        <taxon>Stenosarchaea group</taxon>
        <taxon>Methanomicrobia</taxon>
        <taxon>Methanosarcinales</taxon>
        <taxon>Methanosarcinaceae</taxon>
        <taxon>Methanohalophilus</taxon>
    </lineage>
</organism>
<dbReference type="EMBL" id="FNMU01000004">
    <property type="protein sequence ID" value="SDW75752.1"/>
    <property type="molecule type" value="Genomic_DNA"/>
</dbReference>
<name>A0A1H2W507_9EURY</name>
<dbReference type="AlphaFoldDB" id="A0A1H2W507"/>
<dbReference type="Proteomes" id="UP000198669">
    <property type="component" value="Unassembled WGS sequence"/>
</dbReference>
<evidence type="ECO:0008006" key="5">
    <source>
        <dbReference type="Google" id="ProtNLM"/>
    </source>
</evidence>
<gene>
    <name evidence="1" type="ORF">EFE40_08120</name>
    <name evidence="2" type="ORF">SAMN04515625_1585</name>
</gene>
<protein>
    <recommendedName>
        <fullName evidence="5">GTPase</fullName>
    </recommendedName>
</protein>
<dbReference type="Proteomes" id="UP000267921">
    <property type="component" value="Unassembled WGS sequence"/>
</dbReference>
<reference evidence="2 3" key="1">
    <citation type="submission" date="2016-10" db="EMBL/GenBank/DDBJ databases">
        <authorList>
            <person name="de Groot N.N."/>
        </authorList>
    </citation>
    <scope>NUCLEOTIDE SEQUENCE [LARGE SCALE GENOMIC DNA]</scope>
    <source>
        <strain evidence="2 3">Z-7982</strain>
    </source>
</reference>
<sequence>MTISSIIFVYNADSGLFNEMKDYVHKIVSPASYGCNLCAITYSSTGMKDEWKVFIEHLAVPIRFFHRDEFVENYGNMEPSFPCGYIETENGLELFISSEEMNKLNNIKELKTLVRTKINGILD</sequence>
<dbReference type="RefSeq" id="WP_083433026.1">
    <property type="nucleotide sequence ID" value="NZ_CP017921.1"/>
</dbReference>
<dbReference type="GeneID" id="30582887"/>
<reference evidence="1 4" key="2">
    <citation type="submission" date="2018-10" db="EMBL/GenBank/DDBJ databases">
        <title>Cultivation of a novel Methanohalophilus strain from Kebrit Deep of the Red Sea and a genomic comparison of members of the genus Methanohalophilus.</title>
        <authorList>
            <person name="Guan Y."/>
            <person name="Ngugi D.K."/>
            <person name="Stingl U."/>
        </authorList>
    </citation>
    <scope>NUCLEOTIDE SEQUENCE [LARGE SCALE GENOMIC DNA]</scope>
    <source>
        <strain evidence="1 4">DSM 3094</strain>
    </source>
</reference>
<proteinExistence type="predicted"/>
<evidence type="ECO:0000313" key="3">
    <source>
        <dbReference type="Proteomes" id="UP000198669"/>
    </source>
</evidence>
<evidence type="ECO:0000313" key="4">
    <source>
        <dbReference type="Proteomes" id="UP000267921"/>
    </source>
</evidence>
<dbReference type="EMBL" id="RJJG01000006">
    <property type="protein sequence ID" value="RNI07914.1"/>
    <property type="molecule type" value="Genomic_DNA"/>
</dbReference>
<accession>A0A1H2W507</accession>
<dbReference type="OrthoDB" id="139713at2157"/>
<evidence type="ECO:0000313" key="2">
    <source>
        <dbReference type="EMBL" id="SDW75752.1"/>
    </source>
</evidence>